<keyword evidence="1" id="KW-0812">Transmembrane</keyword>
<feature type="transmembrane region" description="Helical" evidence="1">
    <location>
        <begin position="154"/>
        <end position="174"/>
    </location>
</feature>
<sequence>MKRILQVLSALAVMGYPIAVYFGLQLLPSGVIALVLCGLLITRLSLSRQQLKPMLAPLIVGIALTAASFIAKRHDWLLYYPVVINLSMLALFGHSLKYGPSMIERLAKLKEPDLPKEATPYLVKVTQIWCLFFVLNGLMALYTALATSLETWTLYNGLIAYVLIGALLGGEWLYRTLWLKKHG</sequence>
<evidence type="ECO:0000256" key="1">
    <source>
        <dbReference type="SAM" id="Phobius"/>
    </source>
</evidence>
<reference evidence="2" key="1">
    <citation type="journal article" date="2023" name="Int. J. Syst. Evol. Microbiol.">
        <title>&lt;i&gt;Shewanella septentrionalis&lt;/i&gt; sp. nov. and &lt;i&gt;Shewanella holmiensis&lt;/i&gt; sp. nov., isolated from Baltic Sea water and sediments.</title>
        <authorList>
            <person name="Martin-Rodriguez A.J."/>
            <person name="Thorell K."/>
            <person name="Joffre E."/>
            <person name="Jensie-Markopoulos S."/>
            <person name="Moore E.R.B."/>
            <person name="Sjoling A."/>
        </authorList>
    </citation>
    <scope>NUCLEOTIDE SEQUENCE</scope>
    <source>
        <strain evidence="2">SP1S2-7</strain>
    </source>
</reference>
<feature type="transmembrane region" description="Helical" evidence="1">
    <location>
        <begin position="77"/>
        <end position="100"/>
    </location>
</feature>
<evidence type="ECO:0000313" key="3">
    <source>
        <dbReference type="Proteomes" id="UP001155546"/>
    </source>
</evidence>
<keyword evidence="1" id="KW-0472">Membrane</keyword>
<evidence type="ECO:0000313" key="2">
    <source>
        <dbReference type="EMBL" id="MCT7941271.1"/>
    </source>
</evidence>
<dbReference type="EMBL" id="JAMTCD010000005">
    <property type="protein sequence ID" value="MCT7941271.1"/>
    <property type="molecule type" value="Genomic_DNA"/>
</dbReference>
<accession>A0A9X2WKV2</accession>
<feature type="transmembrane region" description="Helical" evidence="1">
    <location>
        <begin position="54"/>
        <end position="71"/>
    </location>
</feature>
<feature type="transmembrane region" description="Helical" evidence="1">
    <location>
        <begin position="121"/>
        <end position="142"/>
    </location>
</feature>
<evidence type="ECO:0008006" key="4">
    <source>
        <dbReference type="Google" id="ProtNLM"/>
    </source>
</evidence>
<proteinExistence type="predicted"/>
<dbReference type="Proteomes" id="UP001155546">
    <property type="component" value="Unassembled WGS sequence"/>
</dbReference>
<name>A0A9X2WKV2_9GAMM</name>
<dbReference type="AlphaFoldDB" id="A0A9X2WKV2"/>
<keyword evidence="3" id="KW-1185">Reference proteome</keyword>
<organism evidence="2 3">
    <name type="scientific">Shewanella holmiensis</name>
    <dbReference type="NCBI Taxonomy" id="2952222"/>
    <lineage>
        <taxon>Bacteria</taxon>
        <taxon>Pseudomonadati</taxon>
        <taxon>Pseudomonadota</taxon>
        <taxon>Gammaproteobacteria</taxon>
        <taxon>Alteromonadales</taxon>
        <taxon>Shewanellaceae</taxon>
        <taxon>Shewanella</taxon>
    </lineage>
</organism>
<gene>
    <name evidence="2" type="ORF">NE535_05600</name>
</gene>
<comment type="caution">
    <text evidence="2">The sequence shown here is derived from an EMBL/GenBank/DDBJ whole genome shotgun (WGS) entry which is preliminary data.</text>
</comment>
<feature type="transmembrane region" description="Helical" evidence="1">
    <location>
        <begin position="25"/>
        <end position="42"/>
    </location>
</feature>
<dbReference type="RefSeq" id="WP_261297686.1">
    <property type="nucleotide sequence ID" value="NZ_JAMTCD010000005.1"/>
</dbReference>
<keyword evidence="1" id="KW-1133">Transmembrane helix</keyword>
<protein>
    <recommendedName>
        <fullName evidence="4">DNA gyrase subunit B</fullName>
    </recommendedName>
</protein>